<evidence type="ECO:0000313" key="6">
    <source>
        <dbReference type="Proteomes" id="UP000263012"/>
    </source>
</evidence>
<proteinExistence type="inferred from homology"/>
<comment type="similarity">
    <text evidence="1">Belongs to the aldo/keto reductase family.</text>
</comment>
<dbReference type="PANTHER" id="PTHR43827:SF3">
    <property type="entry name" value="NADP-DEPENDENT OXIDOREDUCTASE DOMAIN-CONTAINING PROTEIN"/>
    <property type="match status" value="1"/>
</dbReference>
<keyword evidence="3 5" id="KW-0560">Oxidoreductase</keyword>
<dbReference type="PIRSF" id="PIRSF000097">
    <property type="entry name" value="AKR"/>
    <property type="match status" value="1"/>
</dbReference>
<dbReference type="GeneID" id="37879603"/>
<dbReference type="Pfam" id="PF00248">
    <property type="entry name" value="Aldo_ket_red"/>
    <property type="match status" value="1"/>
</dbReference>
<dbReference type="Gene3D" id="3.20.20.100">
    <property type="entry name" value="NADP-dependent oxidoreductase domain"/>
    <property type="match status" value="1"/>
</dbReference>
<dbReference type="EC" id="1.1.1.346" evidence="5"/>
<evidence type="ECO:0000259" key="4">
    <source>
        <dbReference type="Pfam" id="PF00248"/>
    </source>
</evidence>
<dbReference type="RefSeq" id="WP_119821513.1">
    <property type="nucleotide sequence ID" value="NZ_CP025066.1"/>
</dbReference>
<reference evidence="6" key="1">
    <citation type="submission" date="2017-11" db="EMBL/GenBank/DDBJ databases">
        <title>Phenotypic and genomic properties of facultatively anaerobic sulfur-reducing natronoarchaea from hypersaline soda lakes.</title>
        <authorList>
            <person name="Sorokin D.Y."/>
            <person name="Kublanov I.V."/>
            <person name="Roman P."/>
            <person name="Sinninghe Damste J.S."/>
            <person name="Golyshin P.N."/>
            <person name="Rojo D."/>
            <person name="Ciordia S."/>
            <person name="Mena M.D.C."/>
            <person name="Ferrer M."/>
            <person name="Messina E."/>
            <person name="Smedile F."/>
            <person name="La Spada G."/>
            <person name="La Cono V."/>
            <person name="Yakimov M.M."/>
        </authorList>
    </citation>
    <scope>NUCLEOTIDE SEQUENCE [LARGE SCALE GENOMIC DNA]</scope>
    <source>
        <strain evidence="6">AArc-Sl</strain>
    </source>
</reference>
<dbReference type="InterPro" id="IPR036812">
    <property type="entry name" value="NAD(P)_OxRdtase_dom_sf"/>
</dbReference>
<dbReference type="SUPFAM" id="SSF51430">
    <property type="entry name" value="NAD(P)-linked oxidoreductase"/>
    <property type="match status" value="1"/>
</dbReference>
<accession>A0A343TP22</accession>
<evidence type="ECO:0000256" key="1">
    <source>
        <dbReference type="ARBA" id="ARBA00007905"/>
    </source>
</evidence>
<dbReference type="InterPro" id="IPR020471">
    <property type="entry name" value="AKR"/>
</dbReference>
<name>A0A343TP22_9EURY</name>
<keyword evidence="6" id="KW-1185">Reference proteome</keyword>
<dbReference type="InterPro" id="IPR023210">
    <property type="entry name" value="NADP_OxRdtase_dom"/>
</dbReference>
<dbReference type="EMBL" id="CP025066">
    <property type="protein sequence ID" value="AUX10844.1"/>
    <property type="molecule type" value="Genomic_DNA"/>
</dbReference>
<dbReference type="PANTHER" id="PTHR43827">
    <property type="entry name" value="2,5-DIKETO-D-GLUCONIC ACID REDUCTASE"/>
    <property type="match status" value="1"/>
</dbReference>
<dbReference type="AlphaFoldDB" id="A0A343TP22"/>
<dbReference type="PROSITE" id="PS00062">
    <property type="entry name" value="ALDOKETO_REDUCTASE_2"/>
    <property type="match status" value="1"/>
</dbReference>
<dbReference type="KEGG" id="hdf:AArcSl_3238"/>
<organism evidence="5 6">
    <name type="scientific">Halalkaliarchaeum desulfuricum</name>
    <dbReference type="NCBI Taxonomy" id="2055893"/>
    <lineage>
        <taxon>Archaea</taxon>
        <taxon>Methanobacteriati</taxon>
        <taxon>Methanobacteriota</taxon>
        <taxon>Stenosarchaea group</taxon>
        <taxon>Halobacteria</taxon>
        <taxon>Halobacteriales</taxon>
        <taxon>Haloferacaceae</taxon>
        <taxon>Halalkaliarchaeum</taxon>
    </lineage>
</organism>
<evidence type="ECO:0000313" key="5">
    <source>
        <dbReference type="EMBL" id="AUX10844.1"/>
    </source>
</evidence>
<feature type="domain" description="NADP-dependent oxidoreductase" evidence="4">
    <location>
        <begin position="7"/>
        <end position="252"/>
    </location>
</feature>
<sequence>MSGTFDRLGYGTYKLEDPEECAAAVAHAIDVGYRHIDTAQGYDNEASVADGIERSGVDRDELFVATKLSTDNLGYDDVIETATESRERLRVETIDLLYVHWPIRTYDPDETLPALDRLVEEGVIEHVGLSNFRPDQLEAAIDRLESSVFAHQVECHPLLQQRELREIAVEDDHWLVAYSPIARNRVAENDTLREIADEYDASPAQVSLAWLLSKENVAPIPKAASFDHIEENWAARELDLDHDALARIDAIETEERIVDFEQAPWNEAGNV</sequence>
<dbReference type="InterPro" id="IPR018170">
    <property type="entry name" value="Aldo/ket_reductase_CS"/>
</dbReference>
<protein>
    <submittedName>
        <fullName evidence="5">2,5-diketo-D-gluconate reductase B</fullName>
        <ecNumber evidence="5">1.1.1.346</ecNumber>
    </submittedName>
</protein>
<dbReference type="PRINTS" id="PR00069">
    <property type="entry name" value="ALDKETRDTASE"/>
</dbReference>
<dbReference type="OrthoDB" id="275427at2157"/>
<gene>
    <name evidence="5" type="primary">dkgB2</name>
    <name evidence="5" type="ORF">AArcSl_3238</name>
</gene>
<evidence type="ECO:0000256" key="2">
    <source>
        <dbReference type="ARBA" id="ARBA00022857"/>
    </source>
</evidence>
<evidence type="ECO:0000256" key="3">
    <source>
        <dbReference type="ARBA" id="ARBA00023002"/>
    </source>
</evidence>
<dbReference type="GO" id="GO:0016616">
    <property type="term" value="F:oxidoreductase activity, acting on the CH-OH group of donors, NAD or NADP as acceptor"/>
    <property type="evidence" value="ECO:0007669"/>
    <property type="project" value="UniProtKB-ARBA"/>
</dbReference>
<keyword evidence="2" id="KW-0521">NADP</keyword>
<dbReference type="Proteomes" id="UP000263012">
    <property type="component" value="Chromosome"/>
</dbReference>